<evidence type="ECO:0000313" key="3">
    <source>
        <dbReference type="Proteomes" id="UP000324748"/>
    </source>
</evidence>
<protein>
    <submittedName>
        <fullName evidence="2">Uncharacterized protein</fullName>
    </submittedName>
</protein>
<accession>A0A5B0SC63</accession>
<keyword evidence="3" id="KW-1185">Reference proteome</keyword>
<evidence type="ECO:0000313" key="1">
    <source>
        <dbReference type="EMBL" id="KAA1105808.1"/>
    </source>
</evidence>
<dbReference type="EMBL" id="VDEP01000041">
    <property type="protein sequence ID" value="KAA1135105.1"/>
    <property type="molecule type" value="Genomic_DNA"/>
</dbReference>
<organism evidence="2 4">
    <name type="scientific">Puccinia graminis f. sp. tritici</name>
    <dbReference type="NCBI Taxonomy" id="56615"/>
    <lineage>
        <taxon>Eukaryota</taxon>
        <taxon>Fungi</taxon>
        <taxon>Dikarya</taxon>
        <taxon>Basidiomycota</taxon>
        <taxon>Pucciniomycotina</taxon>
        <taxon>Pucciniomycetes</taxon>
        <taxon>Pucciniales</taxon>
        <taxon>Pucciniaceae</taxon>
        <taxon>Puccinia</taxon>
    </lineage>
</organism>
<dbReference type="EMBL" id="VSWC01000040">
    <property type="protein sequence ID" value="KAA1105808.1"/>
    <property type="molecule type" value="Genomic_DNA"/>
</dbReference>
<sequence>MNYSSKALIFAVLLCGDINQKKVAAVNMSKCKDCGSTNISLGQPRQEACQMKTICQQYAHPHNPCQKNVIWKVPVTCHEDTCLAVNDHFDCEESSNYHTFSVCPTNGRH</sequence>
<dbReference type="Proteomes" id="UP000324748">
    <property type="component" value="Unassembled WGS sequence"/>
</dbReference>
<evidence type="ECO:0000313" key="4">
    <source>
        <dbReference type="Proteomes" id="UP000325313"/>
    </source>
</evidence>
<proteinExistence type="predicted"/>
<gene>
    <name evidence="1" type="ORF">PGT21_020303</name>
    <name evidence="2" type="ORF">PGTUg99_012504</name>
</gene>
<dbReference type="AlphaFoldDB" id="A0A5B0SC63"/>
<evidence type="ECO:0000313" key="2">
    <source>
        <dbReference type="EMBL" id="KAA1135105.1"/>
    </source>
</evidence>
<dbReference type="Proteomes" id="UP000325313">
    <property type="component" value="Unassembled WGS sequence"/>
</dbReference>
<comment type="caution">
    <text evidence="2">The sequence shown here is derived from an EMBL/GenBank/DDBJ whole genome shotgun (WGS) entry which is preliminary data.</text>
</comment>
<name>A0A5B0SC63_PUCGR</name>
<reference evidence="3 4" key="1">
    <citation type="submission" date="2019-05" db="EMBL/GenBank/DDBJ databases">
        <title>Emergence of the Ug99 lineage of the wheat stem rust pathogen through somatic hybridization.</title>
        <authorList>
            <person name="Li F."/>
            <person name="Upadhyaya N.M."/>
            <person name="Sperschneider J."/>
            <person name="Matny O."/>
            <person name="Nguyen-Phuc H."/>
            <person name="Mago R."/>
            <person name="Raley C."/>
            <person name="Miller M.E."/>
            <person name="Silverstein K.A.T."/>
            <person name="Henningsen E."/>
            <person name="Hirsch C.D."/>
            <person name="Visser B."/>
            <person name="Pretorius Z.A."/>
            <person name="Steffenson B.J."/>
            <person name="Schwessinger B."/>
            <person name="Dodds P.N."/>
            <person name="Figueroa M."/>
        </authorList>
    </citation>
    <scope>NUCLEOTIDE SEQUENCE [LARGE SCALE GENOMIC DNA]</scope>
    <source>
        <strain evidence="1">21-0</strain>
        <strain evidence="2 4">Ug99</strain>
    </source>
</reference>